<proteinExistence type="predicted"/>
<dbReference type="EMBL" id="JARBJD010000317">
    <property type="protein sequence ID" value="KAK2944034.1"/>
    <property type="molecule type" value="Genomic_DNA"/>
</dbReference>
<dbReference type="Proteomes" id="UP001281761">
    <property type="component" value="Unassembled WGS sequence"/>
</dbReference>
<name>A0ABQ9WY23_9EUKA</name>
<protein>
    <submittedName>
        <fullName evidence="1">Uncharacterized protein</fullName>
    </submittedName>
</protein>
<gene>
    <name evidence="1" type="ORF">BLNAU_21033</name>
</gene>
<reference evidence="1 2" key="1">
    <citation type="journal article" date="2022" name="bioRxiv">
        <title>Genomics of Preaxostyla Flagellates Illuminates Evolutionary Transitions and the Path Towards Mitochondrial Loss.</title>
        <authorList>
            <person name="Novak L.V.F."/>
            <person name="Treitli S.C."/>
            <person name="Pyrih J."/>
            <person name="Halakuc P."/>
            <person name="Pipaliya S.V."/>
            <person name="Vacek V."/>
            <person name="Brzon O."/>
            <person name="Soukal P."/>
            <person name="Eme L."/>
            <person name="Dacks J.B."/>
            <person name="Karnkowska A."/>
            <person name="Elias M."/>
            <person name="Hampl V."/>
        </authorList>
    </citation>
    <scope>NUCLEOTIDE SEQUENCE [LARGE SCALE GENOMIC DNA]</scope>
    <source>
        <strain evidence="1">NAU3</strain>
        <tissue evidence="1">Gut</tissue>
    </source>
</reference>
<evidence type="ECO:0000313" key="2">
    <source>
        <dbReference type="Proteomes" id="UP001281761"/>
    </source>
</evidence>
<sequence length="246" mass="27732">MGQKVSTHQSLSQEPLTLSRDELFAEIERFNQSTMGSLSPNTRITTKDLVVTINLIKPQLSDLIKSYIDHPDERSDISMNRAMQNLSDAFWVTLMKGDIPVSLFLTIVGPTPTSILPMLSLGGTLDIRLSFTQLILDCIGLDFHSFSFSDLVAIFASILEMLLIEEDITAHPQIFLRLSKVFRSLSYSDLNAHNTLCEALETNDLSQIEVHLFYPIQMARHHLRLILRDHLNQNIPLSALDQDGPD</sequence>
<keyword evidence="2" id="KW-1185">Reference proteome</keyword>
<accession>A0ABQ9WY23</accession>
<evidence type="ECO:0000313" key="1">
    <source>
        <dbReference type="EMBL" id="KAK2944034.1"/>
    </source>
</evidence>
<organism evidence="1 2">
    <name type="scientific">Blattamonas nauphoetae</name>
    <dbReference type="NCBI Taxonomy" id="2049346"/>
    <lineage>
        <taxon>Eukaryota</taxon>
        <taxon>Metamonada</taxon>
        <taxon>Preaxostyla</taxon>
        <taxon>Oxymonadida</taxon>
        <taxon>Blattamonas</taxon>
    </lineage>
</organism>
<comment type="caution">
    <text evidence="1">The sequence shown here is derived from an EMBL/GenBank/DDBJ whole genome shotgun (WGS) entry which is preliminary data.</text>
</comment>